<name>A0ABT2FJN4_9GAMM</name>
<protein>
    <recommendedName>
        <fullName evidence="3">Uracil DNA glycosylase superfamily protein</fullName>
    </recommendedName>
</protein>
<dbReference type="RefSeq" id="WP_238895282.1">
    <property type="nucleotide sequence ID" value="NZ_JAKOGG010000003.1"/>
</dbReference>
<evidence type="ECO:0008006" key="3">
    <source>
        <dbReference type="Google" id="ProtNLM"/>
    </source>
</evidence>
<organism evidence="1 2">
    <name type="scientific">Shewanella electrica</name>
    <dbReference type="NCBI Taxonomy" id="515560"/>
    <lineage>
        <taxon>Bacteria</taxon>
        <taxon>Pseudomonadati</taxon>
        <taxon>Pseudomonadota</taxon>
        <taxon>Gammaproteobacteria</taxon>
        <taxon>Alteromonadales</taxon>
        <taxon>Shewanellaceae</taxon>
        <taxon>Shewanella</taxon>
    </lineage>
</organism>
<sequence>MTRPTYAMSNYLVPYLSKSWKSENPGLLKWQFDQKISKLSFYITDYEGHYRDYMRNKYCEADSSEFKVNLFPLPAKSIDEWSDAHIERTKTRIKYHYRTYCAQNRFKLLHALVDEFKPKVIVCFGQGYLEEFKLAFWGDGTPQSLKETKHEIGERNSISLFESDHATKPIVAPFLGRNLTED</sequence>
<accession>A0ABT2FJN4</accession>
<comment type="caution">
    <text evidence="1">The sequence shown here is derived from an EMBL/GenBank/DDBJ whole genome shotgun (WGS) entry which is preliminary data.</text>
</comment>
<dbReference type="EMBL" id="JAKOGG010000003">
    <property type="protein sequence ID" value="MCS4555870.1"/>
    <property type="molecule type" value="Genomic_DNA"/>
</dbReference>
<keyword evidence="2" id="KW-1185">Reference proteome</keyword>
<proteinExistence type="predicted"/>
<dbReference type="Proteomes" id="UP001201549">
    <property type="component" value="Unassembled WGS sequence"/>
</dbReference>
<reference evidence="1 2" key="1">
    <citation type="submission" date="2022-02" db="EMBL/GenBank/DDBJ databases">
        <authorList>
            <person name="Zhuang L."/>
        </authorList>
    </citation>
    <scope>NUCLEOTIDE SEQUENCE [LARGE SCALE GENOMIC DNA]</scope>
    <source>
        <strain evidence="1 2">C32</strain>
    </source>
</reference>
<evidence type="ECO:0000313" key="2">
    <source>
        <dbReference type="Proteomes" id="UP001201549"/>
    </source>
</evidence>
<reference evidence="2" key="2">
    <citation type="submission" date="2023-07" db="EMBL/GenBank/DDBJ databases">
        <title>Shewanella mangrovi sp. nov., an acetaldehyde- degrading bacterium isolated from mangrove sediment.</title>
        <authorList>
            <person name="Liu Y."/>
        </authorList>
    </citation>
    <scope>NUCLEOTIDE SEQUENCE [LARGE SCALE GENOMIC DNA]</scope>
    <source>
        <strain evidence="2">C32</strain>
    </source>
</reference>
<gene>
    <name evidence="1" type="ORF">L9G74_05410</name>
</gene>
<evidence type="ECO:0000313" key="1">
    <source>
        <dbReference type="EMBL" id="MCS4555870.1"/>
    </source>
</evidence>